<evidence type="ECO:0000313" key="2">
    <source>
        <dbReference type="Proteomes" id="UP000601435"/>
    </source>
</evidence>
<sequence length="269" mass="28978">MTWESYARFQKISVDADADAASSDDDVADNPHTEEGMMKAFVCLHELRMKTDAKMKECGLADASPDAKLDHDVNLQQAGVALKEYDSISHRVLAMDGANDEKQLHSVGHAIEVSHCRSSAARIAYFCQSYSLAMQRSSQAVRACSAALDSTHKQCFAIALLQKTLVDALVLRSMTSLQQGSYNKARKDALLAHAKSKYVPDKAEETLRLAVRCEMALKAGGPGANGEGCPLTPEAACALQLGNVSTKEPSTTNAILSVRMPEAGLNDMD</sequence>
<dbReference type="EMBL" id="CAJNJA010039675">
    <property type="protein sequence ID" value="CAE7758974.1"/>
    <property type="molecule type" value="Genomic_DNA"/>
</dbReference>
<keyword evidence="2" id="KW-1185">Reference proteome</keyword>
<evidence type="ECO:0000313" key="1">
    <source>
        <dbReference type="EMBL" id="CAE7758974.1"/>
    </source>
</evidence>
<dbReference type="OrthoDB" id="418430at2759"/>
<reference evidence="1" key="1">
    <citation type="submission" date="2021-02" db="EMBL/GenBank/DDBJ databases">
        <authorList>
            <person name="Dougan E. K."/>
            <person name="Rhodes N."/>
            <person name="Thang M."/>
            <person name="Chan C."/>
        </authorList>
    </citation>
    <scope>NUCLEOTIDE SEQUENCE</scope>
</reference>
<name>A0A812XY80_9DINO</name>
<organism evidence="1 2">
    <name type="scientific">Symbiodinium necroappetens</name>
    <dbReference type="NCBI Taxonomy" id="1628268"/>
    <lineage>
        <taxon>Eukaryota</taxon>
        <taxon>Sar</taxon>
        <taxon>Alveolata</taxon>
        <taxon>Dinophyceae</taxon>
        <taxon>Suessiales</taxon>
        <taxon>Symbiodiniaceae</taxon>
        <taxon>Symbiodinium</taxon>
    </lineage>
</organism>
<dbReference type="Proteomes" id="UP000601435">
    <property type="component" value="Unassembled WGS sequence"/>
</dbReference>
<proteinExistence type="predicted"/>
<comment type="caution">
    <text evidence="1">The sequence shown here is derived from an EMBL/GenBank/DDBJ whole genome shotgun (WGS) entry which is preliminary data.</text>
</comment>
<dbReference type="AlphaFoldDB" id="A0A812XY80"/>
<gene>
    <name evidence="1" type="ORF">SNEC2469_LOCUS22066</name>
</gene>
<protein>
    <recommendedName>
        <fullName evidence="3">BRO1 domain-containing protein</fullName>
    </recommendedName>
</protein>
<evidence type="ECO:0008006" key="3">
    <source>
        <dbReference type="Google" id="ProtNLM"/>
    </source>
</evidence>
<accession>A0A812XY80</accession>